<evidence type="ECO:0000313" key="1">
    <source>
        <dbReference type="EMBL" id="EZA55633.1"/>
    </source>
</evidence>
<dbReference type="InterPro" id="IPR036397">
    <property type="entry name" value="RNaseH_sf"/>
</dbReference>
<dbReference type="InterPro" id="IPR050951">
    <property type="entry name" value="Retrovirus_Pol_polyprotein"/>
</dbReference>
<reference evidence="1 2" key="1">
    <citation type="journal article" date="2014" name="Curr. Biol.">
        <title>The genome of the clonal raider ant Cerapachys biroi.</title>
        <authorList>
            <person name="Oxley P.R."/>
            <person name="Ji L."/>
            <person name="Fetter-Pruneda I."/>
            <person name="McKenzie S.K."/>
            <person name="Li C."/>
            <person name="Hu H."/>
            <person name="Zhang G."/>
            <person name="Kronauer D.J."/>
        </authorList>
    </citation>
    <scope>NUCLEOTIDE SEQUENCE [LARGE SCALE GENOMIC DNA]</scope>
</reference>
<dbReference type="Gene3D" id="3.30.420.10">
    <property type="entry name" value="Ribonuclease H-like superfamily/Ribonuclease H"/>
    <property type="match status" value="1"/>
</dbReference>
<dbReference type="GO" id="GO:0003676">
    <property type="term" value="F:nucleic acid binding"/>
    <property type="evidence" value="ECO:0007669"/>
    <property type="project" value="InterPro"/>
</dbReference>
<dbReference type="PANTHER" id="PTHR37984">
    <property type="entry name" value="PROTEIN CBG26694"/>
    <property type="match status" value="1"/>
</dbReference>
<proteinExistence type="predicted"/>
<dbReference type="Proteomes" id="UP000053097">
    <property type="component" value="Unassembled WGS sequence"/>
</dbReference>
<gene>
    <name evidence="1" type="ORF">X777_04325</name>
</gene>
<accession>A0A026WI48</accession>
<dbReference type="PANTHER" id="PTHR37984:SF5">
    <property type="entry name" value="PROTEIN NYNRIN-LIKE"/>
    <property type="match status" value="1"/>
</dbReference>
<dbReference type="OMA" id="ACALNCK"/>
<dbReference type="AlphaFoldDB" id="A0A026WI48"/>
<dbReference type="OrthoDB" id="7550810at2759"/>
<protein>
    <recommendedName>
        <fullName evidence="3">Integrase catalytic domain-containing protein</fullName>
    </recommendedName>
</protein>
<evidence type="ECO:0008006" key="3">
    <source>
        <dbReference type="Google" id="ProtNLM"/>
    </source>
</evidence>
<organism evidence="1 2">
    <name type="scientific">Ooceraea biroi</name>
    <name type="common">Clonal raider ant</name>
    <name type="synonym">Cerapachys biroi</name>
    <dbReference type="NCBI Taxonomy" id="2015173"/>
    <lineage>
        <taxon>Eukaryota</taxon>
        <taxon>Metazoa</taxon>
        <taxon>Ecdysozoa</taxon>
        <taxon>Arthropoda</taxon>
        <taxon>Hexapoda</taxon>
        <taxon>Insecta</taxon>
        <taxon>Pterygota</taxon>
        <taxon>Neoptera</taxon>
        <taxon>Endopterygota</taxon>
        <taxon>Hymenoptera</taxon>
        <taxon>Apocrita</taxon>
        <taxon>Aculeata</taxon>
        <taxon>Formicoidea</taxon>
        <taxon>Formicidae</taxon>
        <taxon>Dorylinae</taxon>
        <taxon>Ooceraea</taxon>
    </lineage>
</organism>
<sequence length="138" mass="15959">MSEDIERLVRQCDSCALNQKLPVKVPMDPWPTPSHPMERVHLDYAGPVDGHYLLIFVDAYFKFLDVAVTTTISANRTVALCRDFFSDTALRKCSSWTMALSSRRSCFLPSARKCRSLISYQRSIIRNRTAKWRGWWTP</sequence>
<name>A0A026WI48_OOCBI</name>
<keyword evidence="2" id="KW-1185">Reference proteome</keyword>
<dbReference type="EMBL" id="KK107197">
    <property type="protein sequence ID" value="EZA55633.1"/>
    <property type="molecule type" value="Genomic_DNA"/>
</dbReference>
<evidence type="ECO:0000313" key="2">
    <source>
        <dbReference type="Proteomes" id="UP000053097"/>
    </source>
</evidence>